<keyword evidence="4" id="KW-0808">Transferase</keyword>
<sequence>MPAPDAMIIPFLSFGPQHTPIREEILAAVAEVYDSQWYVLGQQVLNFEAAYSLLAGTRYCVGVGNGLDALHLSLRVLGIGPGDEVLVPSNTYIATWLAVSYVGATPVPVEPDPATYNLDPARIEAAITSRTRAIMPVHLYGQACEMEAIMALARQHKLMVVEDNAQAHGATASGQPTGSFGQANATSFYPGKNLGALGDAGAITTDSEDLARELQLLRNYGSPRKYYNEVIGYNSRLDELQAAVLLVKLRHLAEWTRQRQQIARWYGEQLQGIELLTLPQTAPGSTHVYHLYVVRTARRDALQQHLTAAGIGSLIHYPVPPHQQQAYACLAYPAGTFPLAEELAATCLSLPLWPGMTELQVEQVAREIRRFFRLLPQGS</sequence>
<dbReference type="CDD" id="cd00616">
    <property type="entry name" value="AHBA_syn"/>
    <property type="match status" value="1"/>
</dbReference>
<dbReference type="InterPro" id="IPR015424">
    <property type="entry name" value="PyrdxlP-dep_Trfase"/>
</dbReference>
<dbReference type="InterPro" id="IPR015421">
    <property type="entry name" value="PyrdxlP-dep_Trfase_major"/>
</dbReference>
<evidence type="ECO:0000256" key="1">
    <source>
        <dbReference type="ARBA" id="ARBA00022898"/>
    </source>
</evidence>
<dbReference type="Gene3D" id="3.40.640.10">
    <property type="entry name" value="Type I PLP-dependent aspartate aminotransferase-like (Major domain)"/>
    <property type="match status" value="1"/>
</dbReference>
<protein>
    <submittedName>
        <fullName evidence="4">Aminotransferase</fullName>
    </submittedName>
</protein>
<accession>A0ABQ1X3J3</accession>
<dbReference type="Pfam" id="PF01041">
    <property type="entry name" value="DegT_DnrJ_EryC1"/>
    <property type="match status" value="1"/>
</dbReference>
<evidence type="ECO:0000313" key="4">
    <source>
        <dbReference type="EMBL" id="GGG53450.1"/>
    </source>
</evidence>
<dbReference type="Proteomes" id="UP000601361">
    <property type="component" value="Unassembled WGS sequence"/>
</dbReference>
<proteinExistence type="inferred from homology"/>
<dbReference type="GO" id="GO:0008483">
    <property type="term" value="F:transaminase activity"/>
    <property type="evidence" value="ECO:0007669"/>
    <property type="project" value="UniProtKB-KW"/>
</dbReference>
<organism evidence="4 5">
    <name type="scientific">Hymenobacter glacieicola</name>
    <dbReference type="NCBI Taxonomy" id="1562124"/>
    <lineage>
        <taxon>Bacteria</taxon>
        <taxon>Pseudomonadati</taxon>
        <taxon>Bacteroidota</taxon>
        <taxon>Cytophagia</taxon>
        <taxon>Cytophagales</taxon>
        <taxon>Hymenobacteraceae</taxon>
        <taxon>Hymenobacter</taxon>
    </lineage>
</organism>
<comment type="similarity">
    <text evidence="2 3">Belongs to the DegT/DnrJ/EryC1 family.</text>
</comment>
<evidence type="ECO:0000256" key="2">
    <source>
        <dbReference type="ARBA" id="ARBA00037999"/>
    </source>
</evidence>
<reference evidence="5" key="1">
    <citation type="journal article" date="2019" name="Int. J. Syst. Evol. Microbiol.">
        <title>The Global Catalogue of Microorganisms (GCM) 10K type strain sequencing project: providing services to taxonomists for standard genome sequencing and annotation.</title>
        <authorList>
            <consortium name="The Broad Institute Genomics Platform"/>
            <consortium name="The Broad Institute Genome Sequencing Center for Infectious Disease"/>
            <person name="Wu L."/>
            <person name="Ma J."/>
        </authorList>
    </citation>
    <scope>NUCLEOTIDE SEQUENCE [LARGE SCALE GENOMIC DNA]</scope>
    <source>
        <strain evidence="5">CGMCC 1.12990</strain>
    </source>
</reference>
<dbReference type="EMBL" id="BMGS01000008">
    <property type="protein sequence ID" value="GGG53450.1"/>
    <property type="molecule type" value="Genomic_DNA"/>
</dbReference>
<name>A0ABQ1X3J3_9BACT</name>
<gene>
    <name evidence="4" type="ORF">GCM10011378_32160</name>
</gene>
<comment type="caution">
    <text evidence="4">The sequence shown here is derived from an EMBL/GenBank/DDBJ whole genome shotgun (WGS) entry which is preliminary data.</text>
</comment>
<dbReference type="SUPFAM" id="SSF53383">
    <property type="entry name" value="PLP-dependent transferases"/>
    <property type="match status" value="1"/>
</dbReference>
<dbReference type="InterPro" id="IPR015422">
    <property type="entry name" value="PyrdxlP-dep_Trfase_small"/>
</dbReference>
<keyword evidence="1 3" id="KW-0663">Pyridoxal phosphate</keyword>
<keyword evidence="5" id="KW-1185">Reference proteome</keyword>
<dbReference type="InterPro" id="IPR000653">
    <property type="entry name" value="DegT/StrS_aminotransferase"/>
</dbReference>
<dbReference type="RefSeq" id="WP_188558877.1">
    <property type="nucleotide sequence ID" value="NZ_BMGS01000008.1"/>
</dbReference>
<dbReference type="Gene3D" id="3.90.1150.10">
    <property type="entry name" value="Aspartate Aminotransferase, domain 1"/>
    <property type="match status" value="1"/>
</dbReference>
<evidence type="ECO:0000256" key="3">
    <source>
        <dbReference type="RuleBase" id="RU004508"/>
    </source>
</evidence>
<dbReference type="PIRSF" id="PIRSF000390">
    <property type="entry name" value="PLP_StrS"/>
    <property type="match status" value="1"/>
</dbReference>
<dbReference type="PANTHER" id="PTHR30244:SF36">
    <property type="entry name" value="3-OXO-GLUCOSE-6-PHOSPHATE:GLUTAMATE AMINOTRANSFERASE"/>
    <property type="match status" value="1"/>
</dbReference>
<evidence type="ECO:0000313" key="5">
    <source>
        <dbReference type="Proteomes" id="UP000601361"/>
    </source>
</evidence>
<keyword evidence="4" id="KW-0032">Aminotransferase</keyword>
<dbReference type="PANTHER" id="PTHR30244">
    <property type="entry name" value="TRANSAMINASE"/>
    <property type="match status" value="1"/>
</dbReference>